<dbReference type="EMBL" id="KQ964632">
    <property type="protein sequence ID" value="KXN67507.1"/>
    <property type="molecule type" value="Genomic_DNA"/>
</dbReference>
<sequence>MPGFLSQIDLEIILEGITQPPFSLDDLKTYLTEVELSNENLEFLLWYRRYCIIYRNRPLRDPPTPDNIKTARALL</sequence>
<dbReference type="Proteomes" id="UP000070444">
    <property type="component" value="Unassembled WGS sequence"/>
</dbReference>
<evidence type="ECO:0000313" key="2">
    <source>
        <dbReference type="Proteomes" id="UP000070444"/>
    </source>
</evidence>
<reference evidence="1 2" key="1">
    <citation type="journal article" date="2015" name="Genome Biol. Evol.">
        <title>Phylogenomic analyses indicate that early fungi evolved digesting cell walls of algal ancestors of land plants.</title>
        <authorList>
            <person name="Chang Y."/>
            <person name="Wang S."/>
            <person name="Sekimoto S."/>
            <person name="Aerts A.L."/>
            <person name="Choi C."/>
            <person name="Clum A."/>
            <person name="LaButti K.M."/>
            <person name="Lindquist E.A."/>
            <person name="Yee Ngan C."/>
            <person name="Ohm R.A."/>
            <person name="Salamov A.A."/>
            <person name="Grigoriev I.V."/>
            <person name="Spatafora J.W."/>
            <person name="Berbee M.L."/>
        </authorList>
    </citation>
    <scope>NUCLEOTIDE SEQUENCE [LARGE SCALE GENOMIC DNA]</scope>
    <source>
        <strain evidence="1 2">NRRL 28638</strain>
    </source>
</reference>
<keyword evidence="2" id="KW-1185">Reference proteome</keyword>
<dbReference type="OrthoDB" id="3232309at2759"/>
<dbReference type="AlphaFoldDB" id="A0A137NXN0"/>
<evidence type="ECO:0000313" key="1">
    <source>
        <dbReference type="EMBL" id="KXN67507.1"/>
    </source>
</evidence>
<proteinExistence type="predicted"/>
<accession>A0A137NXN0</accession>
<protein>
    <submittedName>
        <fullName evidence="1">Uncharacterized protein</fullName>
    </submittedName>
</protein>
<gene>
    <name evidence="1" type="ORF">CONCODRAFT_115565</name>
</gene>
<name>A0A137NXN0_CONC2</name>
<organism evidence="1 2">
    <name type="scientific">Conidiobolus coronatus (strain ATCC 28846 / CBS 209.66 / NRRL 28638)</name>
    <name type="common">Delacroixia coronata</name>
    <dbReference type="NCBI Taxonomy" id="796925"/>
    <lineage>
        <taxon>Eukaryota</taxon>
        <taxon>Fungi</taxon>
        <taxon>Fungi incertae sedis</taxon>
        <taxon>Zoopagomycota</taxon>
        <taxon>Entomophthoromycotina</taxon>
        <taxon>Entomophthoromycetes</taxon>
        <taxon>Entomophthorales</taxon>
        <taxon>Ancylistaceae</taxon>
        <taxon>Conidiobolus</taxon>
    </lineage>
</organism>